<dbReference type="EMBL" id="CP041636">
    <property type="protein sequence ID" value="QDO96170.1"/>
    <property type="molecule type" value="Genomic_DNA"/>
</dbReference>
<dbReference type="AlphaFoldDB" id="A0A516GXW0"/>
<accession>A0A516GXW0</accession>
<evidence type="ECO:0000313" key="2">
    <source>
        <dbReference type="Proteomes" id="UP000317496"/>
    </source>
</evidence>
<organism evidence="1 2">
    <name type="scientific">Ferrovibrio terrae</name>
    <dbReference type="NCBI Taxonomy" id="2594003"/>
    <lineage>
        <taxon>Bacteria</taxon>
        <taxon>Pseudomonadati</taxon>
        <taxon>Pseudomonadota</taxon>
        <taxon>Alphaproteobacteria</taxon>
        <taxon>Rhodospirillales</taxon>
        <taxon>Rhodospirillaceae</taxon>
        <taxon>Ferrovibrio</taxon>
    </lineage>
</organism>
<reference evidence="1 2" key="1">
    <citation type="submission" date="2019-07" db="EMBL/GenBank/DDBJ databases">
        <title>Genome sequencing for Ferrovibrio sp. K5.</title>
        <authorList>
            <person name="Park S.-J."/>
        </authorList>
    </citation>
    <scope>NUCLEOTIDE SEQUENCE [LARGE SCALE GENOMIC DNA]</scope>
    <source>
        <strain evidence="1 2">K5</strain>
    </source>
</reference>
<keyword evidence="2" id="KW-1185">Reference proteome</keyword>
<evidence type="ECO:0000313" key="1">
    <source>
        <dbReference type="EMBL" id="QDO96170.1"/>
    </source>
</evidence>
<protein>
    <submittedName>
        <fullName evidence="1">Uncharacterized protein</fullName>
    </submittedName>
</protein>
<dbReference type="Proteomes" id="UP000317496">
    <property type="component" value="Chromosome"/>
</dbReference>
<dbReference type="RefSeq" id="WP_144067151.1">
    <property type="nucleotide sequence ID" value="NZ_CP041636.1"/>
</dbReference>
<dbReference type="KEGG" id="fer:FNB15_02230"/>
<proteinExistence type="predicted"/>
<sequence>MCDRCELPPDVDLIDMPDDQAAAIRRRYQRQQRILDLLALVENPDALPSSDAMRIGQEILVLLGEIEADPDAPKCGLPRLRAGSVPQFQSYA</sequence>
<name>A0A516GXW0_9PROT</name>
<gene>
    <name evidence="1" type="ORF">FNB15_02230</name>
</gene>